<evidence type="ECO:0000256" key="2">
    <source>
        <dbReference type="ARBA" id="ARBA00022741"/>
    </source>
</evidence>
<dbReference type="AlphaFoldDB" id="A0A367FLI6"/>
<feature type="region of interest" description="Disordered" evidence="4">
    <location>
        <begin position="225"/>
        <end position="254"/>
    </location>
</feature>
<sequence length="292" mass="30722">MRLANLSFRYARRAPWVLHDVRLDLPPGTVAEVTGRNGAGKSTLLRLLAGTTRPTRGTIADRPPIVGYAPEIFPVGQPFTVIAYLSHMAAVRGVPASAVTPWAERLGMTTFLDVPLGDLSKGSAHKVGLAQALLAPPGLLIMDEPFSGLDAETRAELPRIIEEVAAAGGIVVVSDHQSGLADRPGLTRLAVEHNTVRLLSPGEALAPDPHIGASEAPAADDVFAESTPLSSDTDAPGERAGPRLSPDPTDRAETVVSGKTVIEVLVDGDEAEAVTQKLRADGYDAHIRGERL</sequence>
<reference evidence="6 7" key="1">
    <citation type="submission" date="2018-06" db="EMBL/GenBank/DDBJ databases">
        <title>Sphaerisporangium craniellae sp. nov., isolated from a marine sponge in the South China Sea.</title>
        <authorList>
            <person name="Li L."/>
        </authorList>
    </citation>
    <scope>NUCLEOTIDE SEQUENCE [LARGE SCALE GENOMIC DNA]</scope>
    <source>
        <strain evidence="6 7">CCTCC AA 208026</strain>
    </source>
</reference>
<evidence type="ECO:0000256" key="4">
    <source>
        <dbReference type="SAM" id="MobiDB-lite"/>
    </source>
</evidence>
<evidence type="ECO:0000259" key="5">
    <source>
        <dbReference type="PROSITE" id="PS50893"/>
    </source>
</evidence>
<accession>A0A367FLI6</accession>
<dbReference type="PROSITE" id="PS50893">
    <property type="entry name" value="ABC_TRANSPORTER_2"/>
    <property type="match status" value="1"/>
</dbReference>
<dbReference type="SUPFAM" id="SSF52540">
    <property type="entry name" value="P-loop containing nucleoside triphosphate hydrolases"/>
    <property type="match status" value="1"/>
</dbReference>
<evidence type="ECO:0000313" key="7">
    <source>
        <dbReference type="Proteomes" id="UP000253094"/>
    </source>
</evidence>
<name>A0A367FLI6_9ACTN</name>
<proteinExistence type="predicted"/>
<comment type="caution">
    <text evidence="6">The sequence shown here is derived from an EMBL/GenBank/DDBJ whole genome shotgun (WGS) entry which is preliminary data.</text>
</comment>
<dbReference type="PANTHER" id="PTHR42939">
    <property type="entry name" value="ABC TRANSPORTER ATP-BINDING PROTEIN ALBC-RELATED"/>
    <property type="match status" value="1"/>
</dbReference>
<dbReference type="OrthoDB" id="5182800at2"/>
<dbReference type="EMBL" id="QOIL01000006">
    <property type="protein sequence ID" value="RCG30749.1"/>
    <property type="molecule type" value="Genomic_DNA"/>
</dbReference>
<keyword evidence="3 6" id="KW-0067">ATP-binding</keyword>
<organism evidence="6 7">
    <name type="scientific">Sphaerisporangium album</name>
    <dbReference type="NCBI Taxonomy" id="509200"/>
    <lineage>
        <taxon>Bacteria</taxon>
        <taxon>Bacillati</taxon>
        <taxon>Actinomycetota</taxon>
        <taxon>Actinomycetes</taxon>
        <taxon>Streptosporangiales</taxon>
        <taxon>Streptosporangiaceae</taxon>
        <taxon>Sphaerisporangium</taxon>
    </lineage>
</organism>
<dbReference type="Pfam" id="PF00005">
    <property type="entry name" value="ABC_tran"/>
    <property type="match status" value="1"/>
</dbReference>
<dbReference type="InterPro" id="IPR051782">
    <property type="entry name" value="ABC_Transporter_VariousFunc"/>
</dbReference>
<dbReference type="InterPro" id="IPR003439">
    <property type="entry name" value="ABC_transporter-like_ATP-bd"/>
</dbReference>
<gene>
    <name evidence="6" type="ORF">DQ384_12215</name>
</gene>
<evidence type="ECO:0000313" key="6">
    <source>
        <dbReference type="EMBL" id="RCG30749.1"/>
    </source>
</evidence>
<dbReference type="Gene3D" id="3.40.50.300">
    <property type="entry name" value="P-loop containing nucleotide triphosphate hydrolases"/>
    <property type="match status" value="1"/>
</dbReference>
<keyword evidence="7" id="KW-1185">Reference proteome</keyword>
<dbReference type="GO" id="GO:0016887">
    <property type="term" value="F:ATP hydrolysis activity"/>
    <property type="evidence" value="ECO:0007669"/>
    <property type="project" value="InterPro"/>
</dbReference>
<evidence type="ECO:0000256" key="1">
    <source>
        <dbReference type="ARBA" id="ARBA00022448"/>
    </source>
</evidence>
<keyword evidence="1" id="KW-0813">Transport</keyword>
<keyword evidence="2" id="KW-0547">Nucleotide-binding</keyword>
<dbReference type="InterPro" id="IPR003593">
    <property type="entry name" value="AAA+_ATPase"/>
</dbReference>
<dbReference type="GO" id="GO:0005524">
    <property type="term" value="F:ATP binding"/>
    <property type="evidence" value="ECO:0007669"/>
    <property type="project" value="UniProtKB-KW"/>
</dbReference>
<dbReference type="SMART" id="SM00382">
    <property type="entry name" value="AAA"/>
    <property type="match status" value="1"/>
</dbReference>
<dbReference type="InterPro" id="IPR027417">
    <property type="entry name" value="P-loop_NTPase"/>
</dbReference>
<feature type="domain" description="ABC transporter" evidence="5">
    <location>
        <begin position="1"/>
        <end position="226"/>
    </location>
</feature>
<dbReference type="Proteomes" id="UP000253094">
    <property type="component" value="Unassembled WGS sequence"/>
</dbReference>
<protein>
    <submittedName>
        <fullName evidence="6">ABC transporter ATP-binding protein</fullName>
    </submittedName>
</protein>
<evidence type="ECO:0000256" key="3">
    <source>
        <dbReference type="ARBA" id="ARBA00022840"/>
    </source>
</evidence>
<dbReference type="RefSeq" id="WP_114028881.1">
    <property type="nucleotide sequence ID" value="NZ_QOIL01000006.1"/>
</dbReference>
<dbReference type="PANTHER" id="PTHR42939:SF1">
    <property type="entry name" value="ABC TRANSPORTER ATP-BINDING PROTEIN ALBC-RELATED"/>
    <property type="match status" value="1"/>
</dbReference>